<organism evidence="4 5">
    <name type="scientific">Xenorhabdus eapokensis</name>
    <dbReference type="NCBI Taxonomy" id="1873482"/>
    <lineage>
        <taxon>Bacteria</taxon>
        <taxon>Pseudomonadati</taxon>
        <taxon>Pseudomonadota</taxon>
        <taxon>Gammaproteobacteria</taxon>
        <taxon>Enterobacterales</taxon>
        <taxon>Morganellaceae</taxon>
        <taxon>Xenorhabdus</taxon>
    </lineage>
</organism>
<dbReference type="InterPro" id="IPR035396">
    <property type="entry name" value="Bac_rhamnosid6H"/>
</dbReference>
<dbReference type="InterPro" id="IPR012341">
    <property type="entry name" value="6hp_glycosidase-like_sf"/>
</dbReference>
<protein>
    <recommendedName>
        <fullName evidence="2">alpha-L-rhamnosidase</fullName>
        <ecNumber evidence="2">3.2.1.40</ecNumber>
    </recommendedName>
</protein>
<dbReference type="SUPFAM" id="SSF48208">
    <property type="entry name" value="Six-hairpin glycosidases"/>
    <property type="match status" value="1"/>
</dbReference>
<dbReference type="PANTHER" id="PTHR33307:SF6">
    <property type="entry name" value="ALPHA-RHAMNOSIDASE (EUROFUNG)-RELATED"/>
    <property type="match status" value="1"/>
</dbReference>
<reference evidence="4 5" key="1">
    <citation type="submission" date="2016-09" db="EMBL/GenBank/DDBJ databases">
        <title>Xenorhabdus thuongxuanensis sp. nov. and Xenorhabdus eapokensis sp. nov., isolated from Steinernema species.</title>
        <authorList>
            <person name="Kaempfer P."/>
            <person name="Tobias N.J."/>
            <person name="Phan Ke L."/>
            <person name="Bode H.B."/>
            <person name="Glaeser S.P."/>
        </authorList>
    </citation>
    <scope>NUCLEOTIDE SEQUENCE [LARGE SCALE GENOMIC DNA]</scope>
    <source>
        <strain evidence="4 5">DL20</strain>
    </source>
</reference>
<sequence length="178" mass="20289">MYREICYTFQKTFVSDNGVLESDTQTAYLIAVGYKLLDEPTRVKVIAHLLRTIEEAGGHVQTGIHGIRLICPVLAEYGHADTAYDLLMKETFPSWDFTIRNGAKTIWERWDSWTPENGFQSANMNSLNHYALGEVREFMFARLAGIEIVPGFAGKRLCLRPLTNRKIGFCKASYRSCR</sequence>
<proteinExistence type="predicted"/>
<dbReference type="RefSeq" id="WP_074022035.1">
    <property type="nucleotide sequence ID" value="NZ_CAWNAG010000001.1"/>
</dbReference>
<dbReference type="OrthoDB" id="9761045at2"/>
<dbReference type="EMBL" id="MKGQ01000001">
    <property type="protein sequence ID" value="OKP05528.1"/>
    <property type="molecule type" value="Genomic_DNA"/>
</dbReference>
<gene>
    <name evidence="4" type="ORF">Xedl_00004</name>
</gene>
<evidence type="ECO:0000313" key="5">
    <source>
        <dbReference type="Proteomes" id="UP000186268"/>
    </source>
</evidence>
<dbReference type="STRING" id="1873482.Xedl_00004"/>
<evidence type="ECO:0000259" key="3">
    <source>
        <dbReference type="Pfam" id="PF17389"/>
    </source>
</evidence>
<dbReference type="InterPro" id="IPR016007">
    <property type="entry name" value="Alpha_rhamnosid"/>
</dbReference>
<dbReference type="EC" id="3.2.1.40" evidence="2"/>
<keyword evidence="5" id="KW-1185">Reference proteome</keyword>
<dbReference type="PANTHER" id="PTHR33307">
    <property type="entry name" value="ALPHA-RHAMNOSIDASE (EUROFUNG)"/>
    <property type="match status" value="1"/>
</dbReference>
<comment type="catalytic activity">
    <reaction evidence="1">
        <text>Hydrolysis of terminal non-reducing alpha-L-rhamnose residues in alpha-L-rhamnosides.</text>
        <dbReference type="EC" id="3.2.1.40"/>
    </reaction>
</comment>
<feature type="domain" description="Alpha-L-rhamnosidase six-hairpin glycosidase" evidence="3">
    <location>
        <begin position="3"/>
        <end position="142"/>
    </location>
</feature>
<name>A0A1Q5TZ74_9GAMM</name>
<evidence type="ECO:0000256" key="1">
    <source>
        <dbReference type="ARBA" id="ARBA00001445"/>
    </source>
</evidence>
<dbReference type="Pfam" id="PF17389">
    <property type="entry name" value="Bac_rhamnosid6H"/>
    <property type="match status" value="1"/>
</dbReference>
<dbReference type="InterPro" id="IPR008928">
    <property type="entry name" value="6-hairpin_glycosidase_sf"/>
</dbReference>
<dbReference type="GO" id="GO:0030596">
    <property type="term" value="F:alpha-L-rhamnosidase activity"/>
    <property type="evidence" value="ECO:0007669"/>
    <property type="project" value="UniProtKB-EC"/>
</dbReference>
<dbReference type="Gene3D" id="1.50.10.10">
    <property type="match status" value="1"/>
</dbReference>
<accession>A0A1Q5TZ74</accession>
<evidence type="ECO:0000313" key="4">
    <source>
        <dbReference type="EMBL" id="OKP05528.1"/>
    </source>
</evidence>
<dbReference type="AlphaFoldDB" id="A0A1Q5TZ74"/>
<comment type="caution">
    <text evidence="4">The sequence shown here is derived from an EMBL/GenBank/DDBJ whole genome shotgun (WGS) entry which is preliminary data.</text>
</comment>
<dbReference type="GO" id="GO:0005975">
    <property type="term" value="P:carbohydrate metabolic process"/>
    <property type="evidence" value="ECO:0007669"/>
    <property type="project" value="InterPro"/>
</dbReference>
<evidence type="ECO:0000256" key="2">
    <source>
        <dbReference type="ARBA" id="ARBA00012652"/>
    </source>
</evidence>
<dbReference type="Proteomes" id="UP000186268">
    <property type="component" value="Unassembled WGS sequence"/>
</dbReference>